<keyword evidence="1" id="KW-0813">Transport</keyword>
<reference evidence="6" key="1">
    <citation type="submission" date="2017-01" db="EMBL/GenBank/DDBJ databases">
        <authorList>
            <person name="Varghese N."/>
            <person name="Submissions S."/>
        </authorList>
    </citation>
    <scope>NUCLEOTIDE SEQUENCE [LARGE SCALE GENOMIC DNA]</scope>
    <source>
        <strain evidence="6">DSM 45196</strain>
    </source>
</reference>
<organism evidence="5 6">
    <name type="scientific">Kroppenstedtia eburnea</name>
    <dbReference type="NCBI Taxonomy" id="714067"/>
    <lineage>
        <taxon>Bacteria</taxon>
        <taxon>Bacillati</taxon>
        <taxon>Bacillota</taxon>
        <taxon>Bacilli</taxon>
        <taxon>Bacillales</taxon>
        <taxon>Thermoactinomycetaceae</taxon>
        <taxon>Kroppenstedtia</taxon>
    </lineage>
</organism>
<keyword evidence="2" id="KW-0547">Nucleotide-binding</keyword>
<evidence type="ECO:0000256" key="3">
    <source>
        <dbReference type="ARBA" id="ARBA00022840"/>
    </source>
</evidence>
<accession>A0A1N7N257</accession>
<sequence>MGALIRIDAVTKRYRGAHGTVTPLNRISAEIPQGRLVVFMGPSGTGKSTLFRLLNRLENPDEGEITYRGIPLTKWDPVRLRREMHYVHQTPILFLDTVEENLSYPLSLQGEKASTDRMREVLEQVGLPESFLKRPVDGLSGGEKQRVNLARSLMLDPPVLMLDEPTSSLDPKSVETVEKMMIRIRDLGRTVLLISHDREQAERVADMLWKLEVGRLIPGEVMG</sequence>
<dbReference type="SMART" id="SM00382">
    <property type="entry name" value="AAA"/>
    <property type="match status" value="1"/>
</dbReference>
<dbReference type="EMBL" id="FTOD01000007">
    <property type="protein sequence ID" value="SIS92358.1"/>
    <property type="molecule type" value="Genomic_DNA"/>
</dbReference>
<dbReference type="PANTHER" id="PTHR43423">
    <property type="entry name" value="ABC TRANSPORTER I FAMILY MEMBER 17"/>
    <property type="match status" value="1"/>
</dbReference>
<proteinExistence type="predicted"/>
<dbReference type="Proteomes" id="UP000186795">
    <property type="component" value="Unassembled WGS sequence"/>
</dbReference>
<evidence type="ECO:0000313" key="5">
    <source>
        <dbReference type="EMBL" id="SIS92358.1"/>
    </source>
</evidence>
<name>A0A1N7N257_9BACL</name>
<dbReference type="RefSeq" id="WP_084190124.1">
    <property type="nucleotide sequence ID" value="NZ_CP048103.1"/>
</dbReference>
<evidence type="ECO:0000256" key="1">
    <source>
        <dbReference type="ARBA" id="ARBA00022448"/>
    </source>
</evidence>
<keyword evidence="6" id="KW-1185">Reference proteome</keyword>
<dbReference type="GO" id="GO:0016887">
    <property type="term" value="F:ATP hydrolysis activity"/>
    <property type="evidence" value="ECO:0007669"/>
    <property type="project" value="InterPro"/>
</dbReference>
<dbReference type="InterPro" id="IPR003439">
    <property type="entry name" value="ABC_transporter-like_ATP-bd"/>
</dbReference>
<dbReference type="OrthoDB" id="9785080at2"/>
<dbReference type="AlphaFoldDB" id="A0A1N7N257"/>
<dbReference type="InterPro" id="IPR017871">
    <property type="entry name" value="ABC_transporter-like_CS"/>
</dbReference>
<dbReference type="Gene3D" id="3.40.50.300">
    <property type="entry name" value="P-loop containing nucleotide triphosphate hydrolases"/>
    <property type="match status" value="1"/>
</dbReference>
<keyword evidence="3 5" id="KW-0067">ATP-binding</keyword>
<evidence type="ECO:0000313" key="6">
    <source>
        <dbReference type="Proteomes" id="UP000186795"/>
    </source>
</evidence>
<feature type="domain" description="ABC transporter" evidence="4">
    <location>
        <begin position="5"/>
        <end position="221"/>
    </location>
</feature>
<dbReference type="GO" id="GO:0005524">
    <property type="term" value="F:ATP binding"/>
    <property type="evidence" value="ECO:0007669"/>
    <property type="project" value="UniProtKB-KW"/>
</dbReference>
<dbReference type="PANTHER" id="PTHR43423:SF1">
    <property type="entry name" value="ABC TRANSPORTER I FAMILY MEMBER 17"/>
    <property type="match status" value="1"/>
</dbReference>
<dbReference type="InterPro" id="IPR003593">
    <property type="entry name" value="AAA+_ATPase"/>
</dbReference>
<dbReference type="InterPro" id="IPR027417">
    <property type="entry name" value="P-loop_NTPase"/>
</dbReference>
<evidence type="ECO:0000256" key="2">
    <source>
        <dbReference type="ARBA" id="ARBA00022741"/>
    </source>
</evidence>
<dbReference type="SUPFAM" id="SSF52540">
    <property type="entry name" value="P-loop containing nucleoside triphosphate hydrolases"/>
    <property type="match status" value="1"/>
</dbReference>
<dbReference type="PROSITE" id="PS00211">
    <property type="entry name" value="ABC_TRANSPORTER_1"/>
    <property type="match status" value="1"/>
</dbReference>
<gene>
    <name evidence="5" type="ORF">SAMN05421790_107202</name>
</gene>
<protein>
    <submittedName>
        <fullName evidence="5">Putative ABC transport system ATP-binding protein</fullName>
    </submittedName>
</protein>
<dbReference type="PROSITE" id="PS50893">
    <property type="entry name" value="ABC_TRANSPORTER_2"/>
    <property type="match status" value="1"/>
</dbReference>
<evidence type="ECO:0000259" key="4">
    <source>
        <dbReference type="PROSITE" id="PS50893"/>
    </source>
</evidence>
<dbReference type="Pfam" id="PF00005">
    <property type="entry name" value="ABC_tran"/>
    <property type="match status" value="1"/>
</dbReference>